<evidence type="ECO:0000313" key="3">
    <source>
        <dbReference type="Proteomes" id="UP001156320"/>
    </source>
</evidence>
<keyword evidence="3" id="KW-1185">Reference proteome</keyword>
<reference evidence="2 3" key="1">
    <citation type="submission" date="2022-09" db="EMBL/GenBank/DDBJ databases">
        <title>Evolutionary Diversification of Methanotrophic Ca. Methanophagales (ANME-1) and Their Expansive Virome.</title>
        <authorList>
            <person name="Laso-Perez R."/>
            <person name="Wu F."/>
            <person name="Cremiere A."/>
            <person name="Speth D.R."/>
            <person name="Magyar J.S."/>
            <person name="Krupovic M."/>
            <person name="Orphan V.J."/>
        </authorList>
    </citation>
    <scope>NUCLEOTIDE SEQUENCE [LARGE SCALE GENOMIC DNA]</scope>
    <source>
        <strain evidence="2">PBV300</strain>
    </source>
</reference>
<proteinExistence type="predicted"/>
<evidence type="ECO:0000313" key="2">
    <source>
        <dbReference type="EMBL" id="UYL64981.1"/>
    </source>
</evidence>
<dbReference type="EMBL" id="OP413840">
    <property type="protein sequence ID" value="UYL64981.1"/>
    <property type="molecule type" value="Genomic_DNA"/>
</dbReference>
<dbReference type="Proteomes" id="UP001156320">
    <property type="component" value="Segment"/>
</dbReference>
<organism evidence="2 3">
    <name type="scientific">Methanophagales virus PBV300</name>
    <dbReference type="NCBI Taxonomy" id="2987731"/>
    <lineage>
        <taxon>Viruses</taxon>
        <taxon>Adnaviria</taxon>
        <taxon>Zilligvirae</taxon>
        <taxon>Taleaviricota</taxon>
        <taxon>Tokiviricetes</taxon>
        <taxon>Maximonvirales</taxon>
        <taxon>Ahmunviridae</taxon>
        <taxon>Yumkaaxvirus</taxon>
        <taxon>Yumkaaxvirus pescaderoense</taxon>
    </lineage>
</organism>
<sequence length="208" mass="24288">MDVEDLCGNRMKIYVSWLRKAIEADLKGEDFHKLLPYYWHLNLSLEEFAEKLLGFLGIQAGWYPQECVKGVVIMDAYGVVEWSGGVLRHETLMRLQREMYLLVFVSEMLNEGLKERIIEEMHARNIYPYRIIQKNPIFLQDLKKELSKVQAFYYVGNSIKDSIVASFAHFYYMDAGVFEERFGKREEKRESSLNNQADSAAETATDAF</sequence>
<name>A0ABY6GMM1_9VIRU</name>
<protein>
    <submittedName>
        <fullName evidence="2">Uncharacterized protein</fullName>
    </submittedName>
</protein>
<gene>
    <name evidence="2" type="ORF">JBCDKDKM_00019</name>
</gene>
<evidence type="ECO:0000256" key="1">
    <source>
        <dbReference type="SAM" id="MobiDB-lite"/>
    </source>
</evidence>
<accession>A0ABY6GMM1</accession>
<feature type="region of interest" description="Disordered" evidence="1">
    <location>
        <begin position="188"/>
        <end position="208"/>
    </location>
</feature>